<name>A0A061RTF4_9CHLO</name>
<organism evidence="1">
    <name type="scientific">Tetraselmis sp. GSL018</name>
    <dbReference type="NCBI Taxonomy" id="582737"/>
    <lineage>
        <taxon>Eukaryota</taxon>
        <taxon>Viridiplantae</taxon>
        <taxon>Chlorophyta</taxon>
        <taxon>core chlorophytes</taxon>
        <taxon>Chlorodendrophyceae</taxon>
        <taxon>Chlorodendrales</taxon>
        <taxon>Chlorodendraceae</taxon>
        <taxon>Tetraselmis</taxon>
    </lineage>
</organism>
<proteinExistence type="predicted"/>
<accession>A0A061RTF4</accession>
<evidence type="ECO:0000313" key="1">
    <source>
        <dbReference type="EMBL" id="JAC75253.1"/>
    </source>
</evidence>
<gene>
    <name evidence="1" type="ORF">TSPGSL018_23629</name>
</gene>
<protein>
    <submittedName>
        <fullName evidence="1">Uncharacterized protein</fullName>
    </submittedName>
</protein>
<dbReference type="AlphaFoldDB" id="A0A061RTF4"/>
<dbReference type="EMBL" id="GBEZ01010420">
    <property type="protein sequence ID" value="JAC75253.1"/>
    <property type="molecule type" value="Transcribed_RNA"/>
</dbReference>
<sequence>LLIVCNQENVIRQKAQTFSFEAETAMHKSTQSFRTWTYDVVYQSSGICVSLRSRMKIINK</sequence>
<feature type="non-terminal residue" evidence="1">
    <location>
        <position position="1"/>
    </location>
</feature>
<reference evidence="1" key="1">
    <citation type="submission" date="2014-05" db="EMBL/GenBank/DDBJ databases">
        <title>The transcriptome of the halophilic microalga Tetraselmis sp. GSL018 isolated from the Great Salt Lake, Utah.</title>
        <authorList>
            <person name="Jinkerson R.E."/>
            <person name="D'Adamo S."/>
            <person name="Posewitz M.C."/>
        </authorList>
    </citation>
    <scope>NUCLEOTIDE SEQUENCE</scope>
    <source>
        <strain evidence="1">GSL018</strain>
    </source>
</reference>